<dbReference type="AlphaFoldDB" id="A0A644W082"/>
<proteinExistence type="predicted"/>
<name>A0A644W082_9ZZZZ</name>
<gene>
    <name evidence="1" type="ORF">SDC9_43004</name>
</gene>
<evidence type="ECO:0000313" key="1">
    <source>
        <dbReference type="EMBL" id="MPL96820.1"/>
    </source>
</evidence>
<sequence length="248" mass="26937">MKRALPELYFAFRPGHDALHGLHRPERIGPLCSLAGEHDGIGAVKNGVRHIACLGPGRTGIADHGVQHLGGHDDRLALHPADVDDALLLEGHLLGGNLHAEIAPGDHHAVHHVGDLVDVQDGLPGFDLGDDLHGTAELFHDPADFHDVTPVLHEGNGDILHLVFKAPADVLHVFLRKGREGYFRPGDVDALRVPQKASDDNPADHLRARDFLHLQMEGSVVDENLLPRNHFPGQGFVVHRHQGSVPQE</sequence>
<accession>A0A644W082</accession>
<dbReference type="EMBL" id="VSSQ01000527">
    <property type="protein sequence ID" value="MPL96820.1"/>
    <property type="molecule type" value="Genomic_DNA"/>
</dbReference>
<comment type="caution">
    <text evidence="1">The sequence shown here is derived from an EMBL/GenBank/DDBJ whole genome shotgun (WGS) entry which is preliminary data.</text>
</comment>
<organism evidence="1">
    <name type="scientific">bioreactor metagenome</name>
    <dbReference type="NCBI Taxonomy" id="1076179"/>
    <lineage>
        <taxon>unclassified sequences</taxon>
        <taxon>metagenomes</taxon>
        <taxon>ecological metagenomes</taxon>
    </lineage>
</organism>
<protein>
    <submittedName>
        <fullName evidence="1">Uncharacterized protein</fullName>
    </submittedName>
</protein>
<reference evidence="1" key="1">
    <citation type="submission" date="2019-08" db="EMBL/GenBank/DDBJ databases">
        <authorList>
            <person name="Kucharzyk K."/>
            <person name="Murdoch R.W."/>
            <person name="Higgins S."/>
            <person name="Loffler F."/>
        </authorList>
    </citation>
    <scope>NUCLEOTIDE SEQUENCE</scope>
</reference>